<protein>
    <recommendedName>
        <fullName evidence="4">RNA polymerase sigma-70 region 4 domain-containing protein</fullName>
    </recommendedName>
</protein>
<dbReference type="SUPFAM" id="SSF88659">
    <property type="entry name" value="Sigma3 and sigma4 domains of RNA polymerase sigma factors"/>
    <property type="match status" value="1"/>
</dbReference>
<accession>A0ABV5Y7K0</accession>
<dbReference type="Proteomes" id="UP001589627">
    <property type="component" value="Unassembled WGS sequence"/>
</dbReference>
<evidence type="ECO:0000313" key="2">
    <source>
        <dbReference type="EMBL" id="MFB9830991.1"/>
    </source>
</evidence>
<evidence type="ECO:0008006" key="4">
    <source>
        <dbReference type="Google" id="ProtNLM"/>
    </source>
</evidence>
<keyword evidence="3" id="KW-1185">Reference proteome</keyword>
<name>A0ABV5Y7K0_9ACTN</name>
<evidence type="ECO:0000256" key="1">
    <source>
        <dbReference type="SAM" id="MobiDB-lite"/>
    </source>
</evidence>
<reference evidence="2 3" key="1">
    <citation type="submission" date="2024-09" db="EMBL/GenBank/DDBJ databases">
        <authorList>
            <person name="Sun Q."/>
            <person name="Mori K."/>
        </authorList>
    </citation>
    <scope>NUCLEOTIDE SEQUENCE [LARGE SCALE GENOMIC DNA]</scope>
    <source>
        <strain evidence="2 3">TBRC 0563</strain>
    </source>
</reference>
<proteinExistence type="predicted"/>
<gene>
    <name evidence="2" type="ORF">ACFFNX_02150</name>
</gene>
<dbReference type="Gene3D" id="1.10.10.10">
    <property type="entry name" value="Winged helix-like DNA-binding domain superfamily/Winged helix DNA-binding domain"/>
    <property type="match status" value="1"/>
</dbReference>
<dbReference type="EMBL" id="JBHLZP010000006">
    <property type="protein sequence ID" value="MFB9830991.1"/>
    <property type="molecule type" value="Genomic_DNA"/>
</dbReference>
<sequence>MSRRHAGRIGWSDPTAQRAIRPEVEKVQNFLEENLLERDARILLRHFGFVGGKVPTRRELADMEGVSETRIDQLRDRALERLRVALDGQDPEEIVALVEGTRFTDVREEDLLTCQQCGRTFPPNPTERRGRPRKYCHDKQCQKSARRAQRSHTRPSNE</sequence>
<evidence type="ECO:0000313" key="3">
    <source>
        <dbReference type="Proteomes" id="UP001589627"/>
    </source>
</evidence>
<dbReference type="RefSeq" id="WP_378194169.1">
    <property type="nucleotide sequence ID" value="NZ_JBHLZP010000006.1"/>
</dbReference>
<comment type="caution">
    <text evidence="2">The sequence shown here is derived from an EMBL/GenBank/DDBJ whole genome shotgun (WGS) entry which is preliminary data.</text>
</comment>
<organism evidence="2 3">
    <name type="scientific">Actinoallomurus acaciae</name>
    <dbReference type="NCBI Taxonomy" id="502577"/>
    <lineage>
        <taxon>Bacteria</taxon>
        <taxon>Bacillati</taxon>
        <taxon>Actinomycetota</taxon>
        <taxon>Actinomycetes</taxon>
        <taxon>Streptosporangiales</taxon>
        <taxon>Thermomonosporaceae</taxon>
        <taxon>Actinoallomurus</taxon>
    </lineage>
</organism>
<feature type="region of interest" description="Disordered" evidence="1">
    <location>
        <begin position="119"/>
        <end position="158"/>
    </location>
</feature>
<dbReference type="InterPro" id="IPR013324">
    <property type="entry name" value="RNA_pol_sigma_r3/r4-like"/>
</dbReference>
<dbReference type="InterPro" id="IPR036388">
    <property type="entry name" value="WH-like_DNA-bd_sf"/>
</dbReference>
<feature type="compositionally biased region" description="Basic residues" evidence="1">
    <location>
        <begin position="144"/>
        <end position="158"/>
    </location>
</feature>